<keyword evidence="3" id="KW-1185">Reference proteome</keyword>
<feature type="compositionally biased region" description="Low complexity" evidence="1">
    <location>
        <begin position="158"/>
        <end position="167"/>
    </location>
</feature>
<proteinExistence type="predicted"/>
<organism evidence="2 3">
    <name type="scientific">Gouania willdenowi</name>
    <name type="common">Blunt-snouted clingfish</name>
    <name type="synonym">Lepadogaster willdenowi</name>
    <dbReference type="NCBI Taxonomy" id="441366"/>
    <lineage>
        <taxon>Eukaryota</taxon>
        <taxon>Metazoa</taxon>
        <taxon>Chordata</taxon>
        <taxon>Craniata</taxon>
        <taxon>Vertebrata</taxon>
        <taxon>Euteleostomi</taxon>
        <taxon>Actinopterygii</taxon>
        <taxon>Neopterygii</taxon>
        <taxon>Teleostei</taxon>
        <taxon>Neoteleostei</taxon>
        <taxon>Acanthomorphata</taxon>
        <taxon>Ovalentaria</taxon>
        <taxon>Blenniimorphae</taxon>
        <taxon>Blenniiformes</taxon>
        <taxon>Gobiesocoidei</taxon>
        <taxon>Gobiesocidae</taxon>
        <taxon>Gobiesocinae</taxon>
        <taxon>Gouania</taxon>
    </lineage>
</organism>
<dbReference type="AlphaFoldDB" id="A0A8C5H0S3"/>
<sequence length="301" mass="29756">MFNKSFATPFGGGTGGFGASSTFGQQNAGFGTTNSFGTSAFGTTTNSGGVFGSTQNKPGGLFGSTNFSQPVTSSTSAGFGFGAASGASSLFGNTGGGAGDGLFSQPNNAFSANKPTSFGSFGTSTSSGGLFGATNATSNPFGGGAKSLFGGSGFTSTQQQQQQQQQQPGTTDKLNVRPCFDHIKNRSVPKCTNINKHLFGPCVWCVQGLVGTTAASQAGGLFGAAQPSTASGFGAATGLFGQTNPGFGNTGTQVQSHVAGFGTTTTSAPSFGTGLFGNKPALTLGTGNNTSTFGTSELYKL</sequence>
<protein>
    <submittedName>
        <fullName evidence="2">Uncharacterized protein</fullName>
    </submittedName>
</protein>
<evidence type="ECO:0000313" key="2">
    <source>
        <dbReference type="Ensembl" id="ENSGWIP00000037554.1"/>
    </source>
</evidence>
<reference evidence="2" key="1">
    <citation type="submission" date="2020-06" db="EMBL/GenBank/DDBJ databases">
        <authorList>
            <consortium name="Wellcome Sanger Institute Data Sharing"/>
        </authorList>
    </citation>
    <scope>NUCLEOTIDE SEQUENCE [LARGE SCALE GENOMIC DNA]</scope>
</reference>
<dbReference type="Ensembl" id="ENSGWIT00000040907.1">
    <property type="protein sequence ID" value="ENSGWIP00000037554.1"/>
    <property type="gene ID" value="ENSGWIG00000019317.1"/>
</dbReference>
<dbReference type="Proteomes" id="UP000694680">
    <property type="component" value="Chromosome 10"/>
</dbReference>
<reference evidence="2" key="2">
    <citation type="submission" date="2025-08" db="UniProtKB">
        <authorList>
            <consortium name="Ensembl"/>
        </authorList>
    </citation>
    <scope>IDENTIFICATION</scope>
</reference>
<reference evidence="2" key="3">
    <citation type="submission" date="2025-09" db="UniProtKB">
        <authorList>
            <consortium name="Ensembl"/>
        </authorList>
    </citation>
    <scope>IDENTIFICATION</scope>
</reference>
<evidence type="ECO:0000313" key="3">
    <source>
        <dbReference type="Proteomes" id="UP000694680"/>
    </source>
</evidence>
<evidence type="ECO:0000256" key="1">
    <source>
        <dbReference type="SAM" id="MobiDB-lite"/>
    </source>
</evidence>
<name>A0A8C5H0S3_GOUWI</name>
<feature type="region of interest" description="Disordered" evidence="1">
    <location>
        <begin position="149"/>
        <end position="173"/>
    </location>
</feature>
<accession>A0A8C5H0S3</accession>